<organism evidence="1 2">
    <name type="scientific">Armillaria ostoyae</name>
    <name type="common">Armillaria root rot fungus</name>
    <dbReference type="NCBI Taxonomy" id="47428"/>
    <lineage>
        <taxon>Eukaryota</taxon>
        <taxon>Fungi</taxon>
        <taxon>Dikarya</taxon>
        <taxon>Basidiomycota</taxon>
        <taxon>Agaricomycotina</taxon>
        <taxon>Agaricomycetes</taxon>
        <taxon>Agaricomycetidae</taxon>
        <taxon>Agaricales</taxon>
        <taxon>Marasmiineae</taxon>
        <taxon>Physalacriaceae</taxon>
        <taxon>Armillaria</taxon>
    </lineage>
</organism>
<sequence length="76" mass="8770">MFALYRSTDPEGEYETAFDIVKDVYEGVETVVDVRCEPEVFMLGTWKEFGYEGWEDIDSLSRSLIHSCDFEAATSR</sequence>
<protein>
    <submittedName>
        <fullName evidence="1">Uncharacterized protein</fullName>
    </submittedName>
</protein>
<reference evidence="2" key="1">
    <citation type="journal article" date="2017" name="Nat. Ecol. Evol.">
        <title>Genome expansion and lineage-specific genetic innovations in the forest pathogenic fungi Armillaria.</title>
        <authorList>
            <person name="Sipos G."/>
            <person name="Prasanna A.N."/>
            <person name="Walter M.C."/>
            <person name="O'Connor E."/>
            <person name="Balint B."/>
            <person name="Krizsan K."/>
            <person name="Kiss B."/>
            <person name="Hess J."/>
            <person name="Varga T."/>
            <person name="Slot J."/>
            <person name="Riley R."/>
            <person name="Boka B."/>
            <person name="Rigling D."/>
            <person name="Barry K."/>
            <person name="Lee J."/>
            <person name="Mihaltcheva S."/>
            <person name="LaButti K."/>
            <person name="Lipzen A."/>
            <person name="Waldron R."/>
            <person name="Moloney N.M."/>
            <person name="Sperisen C."/>
            <person name="Kredics L."/>
            <person name="Vagvoelgyi C."/>
            <person name="Patrignani A."/>
            <person name="Fitzpatrick D."/>
            <person name="Nagy I."/>
            <person name="Doyle S."/>
            <person name="Anderson J.B."/>
            <person name="Grigoriev I.V."/>
            <person name="Gueldener U."/>
            <person name="Muensterkoetter M."/>
            <person name="Nagy L.G."/>
        </authorList>
    </citation>
    <scope>NUCLEOTIDE SEQUENCE [LARGE SCALE GENOMIC DNA]</scope>
    <source>
        <strain evidence="2">C18/9</strain>
    </source>
</reference>
<dbReference type="EMBL" id="FUEG01000004">
    <property type="protein sequence ID" value="SJL03065.1"/>
    <property type="molecule type" value="Genomic_DNA"/>
</dbReference>
<dbReference type="Proteomes" id="UP000219338">
    <property type="component" value="Unassembled WGS sequence"/>
</dbReference>
<proteinExistence type="predicted"/>
<dbReference type="OrthoDB" id="10462379at2759"/>
<keyword evidence="2" id="KW-1185">Reference proteome</keyword>
<gene>
    <name evidence="1" type="ORF">ARMOST_06410</name>
</gene>
<name>A0A284R317_ARMOS</name>
<evidence type="ECO:0000313" key="2">
    <source>
        <dbReference type="Proteomes" id="UP000219338"/>
    </source>
</evidence>
<dbReference type="AlphaFoldDB" id="A0A284R317"/>
<evidence type="ECO:0000313" key="1">
    <source>
        <dbReference type="EMBL" id="SJL03065.1"/>
    </source>
</evidence>
<accession>A0A284R317</accession>